<evidence type="ECO:0000256" key="1">
    <source>
        <dbReference type="SAM" id="MobiDB-lite"/>
    </source>
</evidence>
<accession>S4PSW7</accession>
<dbReference type="EMBL" id="GAIX01013068">
    <property type="protein sequence ID" value="JAA79492.1"/>
    <property type="molecule type" value="Transcribed_RNA"/>
</dbReference>
<evidence type="ECO:0000313" key="2">
    <source>
        <dbReference type="EMBL" id="JAA79492.1"/>
    </source>
</evidence>
<organism evidence="2">
    <name type="scientific">Pararge aegeria</name>
    <name type="common">speckled wood butterfly</name>
    <dbReference type="NCBI Taxonomy" id="116150"/>
    <lineage>
        <taxon>Eukaryota</taxon>
        <taxon>Metazoa</taxon>
        <taxon>Ecdysozoa</taxon>
        <taxon>Arthropoda</taxon>
        <taxon>Hexapoda</taxon>
        <taxon>Insecta</taxon>
        <taxon>Pterygota</taxon>
        <taxon>Neoptera</taxon>
        <taxon>Endopterygota</taxon>
        <taxon>Lepidoptera</taxon>
        <taxon>Glossata</taxon>
        <taxon>Ditrysia</taxon>
        <taxon>Papilionoidea</taxon>
        <taxon>Nymphalidae</taxon>
        <taxon>Satyrinae</taxon>
        <taxon>Satyrini</taxon>
        <taxon>Parargina</taxon>
        <taxon>Pararge</taxon>
    </lineage>
</organism>
<feature type="compositionally biased region" description="Basic and acidic residues" evidence="1">
    <location>
        <begin position="32"/>
        <end position="41"/>
    </location>
</feature>
<feature type="non-terminal residue" evidence="2">
    <location>
        <position position="1"/>
    </location>
</feature>
<dbReference type="AlphaFoldDB" id="S4PSW7"/>
<reference evidence="2" key="2">
    <citation type="submission" date="2013-05" db="EMBL/GenBank/DDBJ databases">
        <authorList>
            <person name="Carter J.-M."/>
            <person name="Baker S.C."/>
            <person name="Pink R."/>
            <person name="Carter D.R.F."/>
            <person name="Collins A."/>
            <person name="Tomlin J."/>
            <person name="Gibbs M."/>
            <person name="Breuker C.J."/>
        </authorList>
    </citation>
    <scope>NUCLEOTIDE SEQUENCE</scope>
    <source>
        <tissue evidence="2">Ovary</tissue>
    </source>
</reference>
<name>S4PSW7_9NEOP</name>
<protein>
    <submittedName>
        <fullName evidence="2">T-complex protein 1 subunit alpha</fullName>
    </submittedName>
</protein>
<feature type="region of interest" description="Disordered" evidence="1">
    <location>
        <begin position="1"/>
        <end position="42"/>
    </location>
</feature>
<sequence>GGRARTRHIKDQIPQVCHRGGDHHPPHRRHDQTRPRAEGQELRGCVQRRGARLVYISSHYQCFNKVLKSIMLFVHHRNHSRKRYVIQIVNTLETYYRLWWNTI</sequence>
<proteinExistence type="predicted"/>
<reference evidence="2" key="1">
    <citation type="journal article" date="2013" name="BMC Genomics">
        <title>Unscrambling butterfly oogenesis.</title>
        <authorList>
            <person name="Carter J.M."/>
            <person name="Baker S.C."/>
            <person name="Pink R."/>
            <person name="Carter D.R."/>
            <person name="Collins A."/>
            <person name="Tomlin J."/>
            <person name="Gibbs M."/>
            <person name="Breuker C.J."/>
        </authorList>
    </citation>
    <scope>NUCLEOTIDE SEQUENCE</scope>
    <source>
        <tissue evidence="2">Ovary</tissue>
    </source>
</reference>